<feature type="region of interest" description="Disordered" evidence="1">
    <location>
        <begin position="1"/>
        <end position="39"/>
    </location>
</feature>
<name>A0A8J4TH78_CLAMG</name>
<sequence length="152" mass="16407">MPSDTEAEQQAEQKSGVLTSSHHERPEERTEAPEPQTWSTCVSEVEEMIAGDHMVQKEEHTHISSFAAAAPHARGTDGVRGARCRLSARTRTEDTLRAEAVLLHCTSTHRTETPSSLCPPSSGSVLISLDTQIRGGPSRDGPGILELRSGNV</sequence>
<evidence type="ECO:0000313" key="2">
    <source>
        <dbReference type="EMBL" id="KAF5890494.1"/>
    </source>
</evidence>
<gene>
    <name evidence="2" type="ORF">DAT39_019813</name>
</gene>
<evidence type="ECO:0000256" key="1">
    <source>
        <dbReference type="SAM" id="MobiDB-lite"/>
    </source>
</evidence>
<proteinExistence type="predicted"/>
<evidence type="ECO:0000313" key="3">
    <source>
        <dbReference type="Proteomes" id="UP000727407"/>
    </source>
</evidence>
<accession>A0A8J4TH78</accession>
<feature type="compositionally biased region" description="Polar residues" evidence="1">
    <location>
        <begin position="10"/>
        <end position="20"/>
    </location>
</feature>
<dbReference type="EMBL" id="QNUK01000679">
    <property type="protein sequence ID" value="KAF5890494.1"/>
    <property type="molecule type" value="Genomic_DNA"/>
</dbReference>
<comment type="caution">
    <text evidence="2">The sequence shown here is derived from an EMBL/GenBank/DDBJ whole genome shotgun (WGS) entry which is preliminary data.</text>
</comment>
<feature type="compositionally biased region" description="Basic and acidic residues" evidence="1">
    <location>
        <begin position="21"/>
        <end position="32"/>
    </location>
</feature>
<dbReference type="AlphaFoldDB" id="A0A8J4TH78"/>
<keyword evidence="3" id="KW-1185">Reference proteome</keyword>
<reference evidence="2" key="1">
    <citation type="submission" date="2020-07" db="EMBL/GenBank/DDBJ databases">
        <title>Clarias magur genome sequencing, assembly and annotation.</title>
        <authorList>
            <person name="Kushwaha B."/>
            <person name="Kumar R."/>
            <person name="Das P."/>
            <person name="Joshi C.G."/>
            <person name="Kumar D."/>
            <person name="Nagpure N.S."/>
            <person name="Pandey M."/>
            <person name="Agarwal S."/>
            <person name="Srivastava S."/>
            <person name="Singh M."/>
            <person name="Sahoo L."/>
            <person name="Jayasankar P."/>
            <person name="Meher P.K."/>
            <person name="Koringa P.G."/>
            <person name="Iquebal M.A."/>
            <person name="Das S.P."/>
            <person name="Bit A."/>
            <person name="Patnaik S."/>
            <person name="Patel N."/>
            <person name="Shah T.M."/>
            <person name="Hinsu A."/>
            <person name="Jena J.K."/>
        </authorList>
    </citation>
    <scope>NUCLEOTIDE SEQUENCE</scope>
    <source>
        <strain evidence="2">CIFAMagur01</strain>
        <tissue evidence="2">Testis</tissue>
    </source>
</reference>
<protein>
    <submittedName>
        <fullName evidence="2">Uncharacterized protein</fullName>
    </submittedName>
</protein>
<organism evidence="2 3">
    <name type="scientific">Clarias magur</name>
    <name type="common">Asian catfish</name>
    <name type="synonym">Macropteronotus magur</name>
    <dbReference type="NCBI Taxonomy" id="1594786"/>
    <lineage>
        <taxon>Eukaryota</taxon>
        <taxon>Metazoa</taxon>
        <taxon>Chordata</taxon>
        <taxon>Craniata</taxon>
        <taxon>Vertebrata</taxon>
        <taxon>Euteleostomi</taxon>
        <taxon>Actinopterygii</taxon>
        <taxon>Neopterygii</taxon>
        <taxon>Teleostei</taxon>
        <taxon>Ostariophysi</taxon>
        <taxon>Siluriformes</taxon>
        <taxon>Clariidae</taxon>
        <taxon>Clarias</taxon>
    </lineage>
</organism>
<dbReference type="Proteomes" id="UP000727407">
    <property type="component" value="Unassembled WGS sequence"/>
</dbReference>